<feature type="transmembrane region" description="Helical" evidence="2">
    <location>
        <begin position="140"/>
        <end position="160"/>
    </location>
</feature>
<dbReference type="AlphaFoldDB" id="A0A8K0RQ81"/>
<feature type="transmembrane region" description="Helical" evidence="2">
    <location>
        <begin position="313"/>
        <end position="337"/>
    </location>
</feature>
<dbReference type="InterPro" id="IPR040241">
    <property type="entry name" value="TRP_Flc/Pkd2-like"/>
</dbReference>
<keyword evidence="2" id="KW-0472">Membrane</keyword>
<comment type="caution">
    <text evidence="3">The sequence shown here is derived from an EMBL/GenBank/DDBJ whole genome shotgun (WGS) entry which is preliminary data.</text>
</comment>
<evidence type="ECO:0000256" key="2">
    <source>
        <dbReference type="SAM" id="Phobius"/>
    </source>
</evidence>
<evidence type="ECO:0008006" key="5">
    <source>
        <dbReference type="Google" id="ProtNLM"/>
    </source>
</evidence>
<accession>A0A8K0RQ81</accession>
<organism evidence="3 4">
    <name type="scientific">Fusarium tricinctum</name>
    <dbReference type="NCBI Taxonomy" id="61284"/>
    <lineage>
        <taxon>Eukaryota</taxon>
        <taxon>Fungi</taxon>
        <taxon>Dikarya</taxon>
        <taxon>Ascomycota</taxon>
        <taxon>Pezizomycotina</taxon>
        <taxon>Sordariomycetes</taxon>
        <taxon>Hypocreomycetidae</taxon>
        <taxon>Hypocreales</taxon>
        <taxon>Nectriaceae</taxon>
        <taxon>Fusarium</taxon>
        <taxon>Fusarium tricinctum species complex</taxon>
    </lineage>
</organism>
<feature type="transmembrane region" description="Helical" evidence="2">
    <location>
        <begin position="349"/>
        <end position="369"/>
    </location>
</feature>
<sequence>MGKPISAAFTYTPLGILVLVAVSSWLSHQQEFSFSYVFPRGSTVAGPLWPTVLDVTGYLRYLQFAFTSASMSMQYPGFYVPAVGKIAWANLVLWEGPVFKHHTYEGPTGGMYPSNASYGLNFMGQMIGYPYTLGSPFNSIITFFALTFPILLSTCLSFWIFSRSSPVQPSLFSVFKKAVITTIGIALCFFSVPLLSYISYDLILVGYLPDYRIGLAILMLVIIIGASHFLLRILYGPSEHKPNHNTFEPDGPALDFHAMWKVLSRHIPHSMPLMQAIGVGSLQDFPSVQLFVLVACECVFISFHLASKKDKRIAFSLTVYLSLIRLLAVLPMIVFVLPTTSAAKQWTGYAILSLHGVVISIGYSTRSIWKLYKTLSKGSVGDNEESANVINGASNFNTVFHLDPVSPTSSSNILSHSQAHSRGPSWQDHQQDPSSFYRPPRSPSIAPSLQTFQPAPSLGTVKGKLPAKLPGEGKFDMSSVLSEVSLNPGVDYSFREADRFYGIAEDRVFSTPTSIPTLNTTSGLSLEGAGLASEVSIHERLVERVIKTFRHPKPKPIEKGFEVRRPPRPPP</sequence>
<evidence type="ECO:0000313" key="4">
    <source>
        <dbReference type="Proteomes" id="UP000813427"/>
    </source>
</evidence>
<proteinExistence type="predicted"/>
<feature type="compositionally biased region" description="Polar residues" evidence="1">
    <location>
        <begin position="409"/>
        <end position="420"/>
    </location>
</feature>
<reference evidence="3" key="1">
    <citation type="journal article" date="2021" name="Nat. Commun.">
        <title>Genetic determinants of endophytism in the Arabidopsis root mycobiome.</title>
        <authorList>
            <person name="Mesny F."/>
            <person name="Miyauchi S."/>
            <person name="Thiergart T."/>
            <person name="Pickel B."/>
            <person name="Atanasova L."/>
            <person name="Karlsson M."/>
            <person name="Huettel B."/>
            <person name="Barry K.W."/>
            <person name="Haridas S."/>
            <person name="Chen C."/>
            <person name="Bauer D."/>
            <person name="Andreopoulos W."/>
            <person name="Pangilinan J."/>
            <person name="LaButti K."/>
            <person name="Riley R."/>
            <person name="Lipzen A."/>
            <person name="Clum A."/>
            <person name="Drula E."/>
            <person name="Henrissat B."/>
            <person name="Kohler A."/>
            <person name="Grigoriev I.V."/>
            <person name="Martin F.M."/>
            <person name="Hacquard S."/>
        </authorList>
    </citation>
    <scope>NUCLEOTIDE SEQUENCE</scope>
    <source>
        <strain evidence="3">MPI-SDFR-AT-0068</strain>
    </source>
</reference>
<dbReference type="Proteomes" id="UP000813427">
    <property type="component" value="Unassembled WGS sequence"/>
</dbReference>
<evidence type="ECO:0000313" key="3">
    <source>
        <dbReference type="EMBL" id="KAH7238152.1"/>
    </source>
</evidence>
<dbReference type="EMBL" id="JAGPXF010000006">
    <property type="protein sequence ID" value="KAH7238152.1"/>
    <property type="molecule type" value="Genomic_DNA"/>
</dbReference>
<keyword evidence="2" id="KW-1133">Transmembrane helix</keyword>
<dbReference type="GO" id="GO:0016020">
    <property type="term" value="C:membrane"/>
    <property type="evidence" value="ECO:0007669"/>
    <property type="project" value="TreeGrafter"/>
</dbReference>
<feature type="transmembrane region" description="Helical" evidence="2">
    <location>
        <begin position="215"/>
        <end position="235"/>
    </location>
</feature>
<feature type="transmembrane region" description="Helical" evidence="2">
    <location>
        <begin position="288"/>
        <end position="306"/>
    </location>
</feature>
<protein>
    <recommendedName>
        <fullName evidence="5">TRP C-terminal domain-containing protein</fullName>
    </recommendedName>
</protein>
<feature type="transmembrane region" description="Helical" evidence="2">
    <location>
        <begin position="180"/>
        <end position="203"/>
    </location>
</feature>
<keyword evidence="2" id="KW-0812">Transmembrane</keyword>
<dbReference type="PANTHER" id="PTHR31145">
    <property type="entry name" value="INTEGRAL MEMBRANE PROTEIN (AFU_ORTHOLOGUE AFUA_7G01610)"/>
    <property type="match status" value="1"/>
</dbReference>
<feature type="transmembrane region" description="Helical" evidence="2">
    <location>
        <begin position="6"/>
        <end position="26"/>
    </location>
</feature>
<evidence type="ECO:0000256" key="1">
    <source>
        <dbReference type="SAM" id="MobiDB-lite"/>
    </source>
</evidence>
<name>A0A8K0RQ81_9HYPO</name>
<feature type="region of interest" description="Disordered" evidence="1">
    <location>
        <begin position="409"/>
        <end position="465"/>
    </location>
</feature>
<dbReference type="PANTHER" id="PTHR31145:SF8">
    <property type="entry name" value="INTEGRAL MEMBRANE PROTEIN (AFU_ORTHOLOGUE AFUA_2G17475)"/>
    <property type="match status" value="1"/>
</dbReference>
<dbReference type="GO" id="GO:0055085">
    <property type="term" value="P:transmembrane transport"/>
    <property type="evidence" value="ECO:0007669"/>
    <property type="project" value="TreeGrafter"/>
</dbReference>
<dbReference type="OrthoDB" id="269822at2759"/>
<gene>
    <name evidence="3" type="ORF">BKA59DRAFT_481498</name>
</gene>
<feature type="compositionally biased region" description="Polar residues" evidence="1">
    <location>
        <begin position="445"/>
        <end position="454"/>
    </location>
</feature>
<keyword evidence="4" id="KW-1185">Reference proteome</keyword>